<dbReference type="PIRSF" id="PIRSF018427">
    <property type="entry name" value="Isopntndiph_ism"/>
    <property type="match status" value="1"/>
</dbReference>
<evidence type="ECO:0000256" key="7">
    <source>
        <dbReference type="ARBA" id="ARBA00023211"/>
    </source>
</evidence>
<accession>A0A6L3NNZ6</accession>
<dbReference type="InterPro" id="IPR011876">
    <property type="entry name" value="IsopentenylPP_isomerase_typ1"/>
</dbReference>
<keyword evidence="5 10" id="KW-0479">Metal-binding</keyword>
<name>A0A6L3NNZ6_9BURK</name>
<comment type="catalytic activity">
    <reaction evidence="10">
        <text>isopentenyl diphosphate = dimethylallyl diphosphate</text>
        <dbReference type="Rhea" id="RHEA:23284"/>
        <dbReference type="ChEBI" id="CHEBI:57623"/>
        <dbReference type="ChEBI" id="CHEBI:128769"/>
        <dbReference type="EC" id="5.3.3.2"/>
    </reaction>
</comment>
<dbReference type="PANTHER" id="PTHR10885">
    <property type="entry name" value="ISOPENTENYL-DIPHOSPHATE DELTA-ISOMERASE"/>
    <property type="match status" value="1"/>
</dbReference>
<feature type="binding site" evidence="10">
    <location>
        <position position="110"/>
    </location>
    <ligand>
        <name>Mn(2+)</name>
        <dbReference type="ChEBI" id="CHEBI:29035"/>
    </ligand>
</feature>
<dbReference type="SUPFAM" id="SSF55811">
    <property type="entry name" value="Nudix"/>
    <property type="match status" value="1"/>
</dbReference>
<proteinExistence type="inferred from homology"/>
<comment type="caution">
    <text evidence="11">The sequence shown here is derived from an EMBL/GenBank/DDBJ whole genome shotgun (WGS) entry which is preliminary data.</text>
</comment>
<keyword evidence="9 10" id="KW-0413">Isomerase</keyword>
<dbReference type="InterPro" id="IPR015797">
    <property type="entry name" value="NUDIX_hydrolase-like_dom_sf"/>
</dbReference>
<comment type="subcellular location">
    <subcellularLocation>
        <location evidence="10">Cytoplasm</location>
    </subcellularLocation>
</comment>
<evidence type="ECO:0000256" key="9">
    <source>
        <dbReference type="ARBA" id="ARBA00023235"/>
    </source>
</evidence>
<dbReference type="GO" id="GO:0004452">
    <property type="term" value="F:isopentenyl-diphosphate delta-isomerase activity"/>
    <property type="evidence" value="ECO:0007669"/>
    <property type="project" value="UniProtKB-UniRule"/>
</dbReference>
<comment type="cofactor">
    <cofactor evidence="10">
        <name>Mg(2+)</name>
        <dbReference type="ChEBI" id="CHEBI:18420"/>
    </cofactor>
    <text evidence="10">Binds 1 Mg(2+) ion per subunit. The magnesium ion binds only when substrate is bound.</text>
</comment>
<dbReference type="GO" id="GO:0050992">
    <property type="term" value="P:dimethylallyl diphosphate biosynthetic process"/>
    <property type="evidence" value="ECO:0007669"/>
    <property type="project" value="UniProtKB-UniRule"/>
</dbReference>
<dbReference type="RefSeq" id="WP_059791929.1">
    <property type="nucleotide sequence ID" value="NZ_CABVPO010000033.1"/>
</dbReference>
<dbReference type="Pfam" id="PF00293">
    <property type="entry name" value="NUDIX"/>
    <property type="match status" value="1"/>
</dbReference>
<keyword evidence="7 10" id="KW-0464">Manganese</keyword>
<feature type="binding site" evidence="10">
    <location>
        <position position="85"/>
    </location>
    <ligand>
        <name>Mg(2+)</name>
        <dbReference type="ChEBI" id="CHEBI:18420"/>
    </ligand>
</feature>
<protein>
    <recommendedName>
        <fullName evidence="3 10">Isopentenyl-diphosphate Delta-isomerase</fullName>
        <shortName evidence="10">IPP isomerase</shortName>
        <ecNumber evidence="3 10">5.3.3.2</ecNumber>
    </recommendedName>
    <alternativeName>
        <fullName evidence="10">IPP:DMAPP isomerase</fullName>
    </alternativeName>
    <alternativeName>
        <fullName evidence="10">Isopentenyl pyrophosphate isomerase</fullName>
    </alternativeName>
</protein>
<evidence type="ECO:0000256" key="3">
    <source>
        <dbReference type="ARBA" id="ARBA00012057"/>
    </source>
</evidence>
<dbReference type="HAMAP" id="MF_00202">
    <property type="entry name" value="Idi"/>
    <property type="match status" value="1"/>
</dbReference>
<feature type="binding site" evidence="10">
    <location>
        <position position="67"/>
    </location>
    <ligand>
        <name>Mn(2+)</name>
        <dbReference type="ChEBI" id="CHEBI:29035"/>
    </ligand>
</feature>
<dbReference type="GO" id="GO:0009240">
    <property type="term" value="P:isopentenyl diphosphate biosynthetic process"/>
    <property type="evidence" value="ECO:0007669"/>
    <property type="project" value="TreeGrafter"/>
</dbReference>
<comment type="similarity">
    <text evidence="2 10">Belongs to the IPP isomerase type 1 family.</text>
</comment>
<dbReference type="EMBL" id="VZOL01000021">
    <property type="protein sequence ID" value="KAB0685635.1"/>
    <property type="molecule type" value="Genomic_DNA"/>
</dbReference>
<evidence type="ECO:0000256" key="8">
    <source>
        <dbReference type="ARBA" id="ARBA00023229"/>
    </source>
</evidence>
<dbReference type="Proteomes" id="UP000473571">
    <property type="component" value="Unassembled WGS sequence"/>
</dbReference>
<gene>
    <name evidence="10" type="primary">idi</name>
    <name evidence="11" type="ORF">F7R13_03815</name>
</gene>
<dbReference type="NCBIfam" id="NF002995">
    <property type="entry name" value="PRK03759.1"/>
    <property type="match status" value="1"/>
</dbReference>
<dbReference type="NCBIfam" id="TIGR02150">
    <property type="entry name" value="IPP_isom_1"/>
    <property type="match status" value="1"/>
</dbReference>
<dbReference type="PANTHER" id="PTHR10885:SF0">
    <property type="entry name" value="ISOPENTENYL-DIPHOSPHATE DELTA-ISOMERASE"/>
    <property type="match status" value="1"/>
</dbReference>
<dbReference type="UniPathway" id="UPA00059">
    <property type="reaction ID" value="UER00104"/>
</dbReference>
<comment type="pathway">
    <text evidence="1 10">Isoprenoid biosynthesis; dimethylallyl diphosphate biosynthesis; dimethylallyl diphosphate from isopentenyl diphosphate: step 1/1.</text>
</comment>
<evidence type="ECO:0000313" key="12">
    <source>
        <dbReference type="Proteomes" id="UP000473571"/>
    </source>
</evidence>
<evidence type="ECO:0000313" key="11">
    <source>
        <dbReference type="EMBL" id="KAB0685635.1"/>
    </source>
</evidence>
<feature type="binding site" evidence="10">
    <location>
        <position position="112"/>
    </location>
    <ligand>
        <name>Mn(2+)</name>
        <dbReference type="ChEBI" id="CHEBI:29035"/>
    </ligand>
</feature>
<feature type="active site" evidence="10">
    <location>
        <position position="65"/>
    </location>
</feature>
<comment type="function">
    <text evidence="10">Catalyzes the 1,3-allylic rearrangement of the homoallylic substrate isopentenyl (IPP) to its highly electrophilic allylic isomer, dimethylallyl diphosphate (DMAPP).</text>
</comment>
<dbReference type="InterPro" id="IPR000086">
    <property type="entry name" value="NUDIX_hydrolase_dom"/>
</dbReference>
<dbReference type="GO" id="GO:0046872">
    <property type="term" value="F:metal ion binding"/>
    <property type="evidence" value="ECO:0007669"/>
    <property type="project" value="UniProtKB-KW"/>
</dbReference>
<sequence length="187" mass="21420">MDDQLILVDVDDNPVGVCGKMRAHRDGLLHRAFSIFVFNAAGSLLLQRRAHGKYHSGGLWSNTCCGHPRPGETLADATRRRLDEEMRFVCELRKVDTLRYRASLTNGLVEHEWVHIHAGRYDGLVMPDPEEAEDWRWVEVSVLFRWIDREPHAFTVWFRHMVQRAGTDGLDAWSNAAGVEGSAPFRR</sequence>
<dbReference type="InterPro" id="IPR056375">
    <property type="entry name" value="Idi_bact"/>
</dbReference>
<dbReference type="AlphaFoldDB" id="A0A6L3NNZ6"/>
<comment type="cofactor">
    <cofactor evidence="10">
        <name>Mn(2+)</name>
        <dbReference type="ChEBI" id="CHEBI:29035"/>
    </cofactor>
    <text evidence="10">Binds 1 Mn(2+) ion per subunit.</text>
</comment>
<evidence type="ECO:0000256" key="6">
    <source>
        <dbReference type="ARBA" id="ARBA00022842"/>
    </source>
</evidence>
<dbReference type="GO" id="GO:0005737">
    <property type="term" value="C:cytoplasm"/>
    <property type="evidence" value="ECO:0007669"/>
    <property type="project" value="UniProtKB-SubCell"/>
</dbReference>
<keyword evidence="6 10" id="KW-0460">Magnesium</keyword>
<dbReference type="Gene3D" id="3.90.79.10">
    <property type="entry name" value="Nucleoside Triphosphate Pyrophosphohydrolase"/>
    <property type="match status" value="1"/>
</dbReference>
<feature type="active site" evidence="10">
    <location>
        <position position="112"/>
    </location>
</feature>
<keyword evidence="8 10" id="KW-0414">Isoprene biosynthesis</keyword>
<evidence type="ECO:0000256" key="4">
    <source>
        <dbReference type="ARBA" id="ARBA00022490"/>
    </source>
</evidence>
<feature type="binding site" evidence="10">
    <location>
        <position position="30"/>
    </location>
    <ligand>
        <name>Mn(2+)</name>
        <dbReference type="ChEBI" id="CHEBI:29035"/>
    </ligand>
</feature>
<dbReference type="EC" id="5.3.3.2" evidence="3 10"/>
<dbReference type="PROSITE" id="PS51462">
    <property type="entry name" value="NUDIX"/>
    <property type="match status" value="1"/>
</dbReference>
<evidence type="ECO:0000256" key="5">
    <source>
        <dbReference type="ARBA" id="ARBA00022723"/>
    </source>
</evidence>
<feature type="binding site" evidence="10">
    <location>
        <position position="24"/>
    </location>
    <ligand>
        <name>Mn(2+)</name>
        <dbReference type="ChEBI" id="CHEBI:29035"/>
    </ligand>
</feature>
<evidence type="ECO:0000256" key="10">
    <source>
        <dbReference type="HAMAP-Rule" id="MF_00202"/>
    </source>
</evidence>
<reference evidence="11 12" key="1">
    <citation type="submission" date="2019-09" db="EMBL/GenBank/DDBJ databases">
        <title>Draft genome sequences of 48 bacterial type strains from the CCUG.</title>
        <authorList>
            <person name="Tunovic T."/>
            <person name="Pineiro-Iglesias B."/>
            <person name="Unosson C."/>
            <person name="Inganas E."/>
            <person name="Ohlen M."/>
            <person name="Cardew S."/>
            <person name="Jensie-Markopoulos S."/>
            <person name="Salva-Serra F."/>
            <person name="Jaen-Luchoro D."/>
            <person name="Karlsson R."/>
            <person name="Svensson-Stadler L."/>
            <person name="Chun J."/>
            <person name="Moore E."/>
        </authorList>
    </citation>
    <scope>NUCLEOTIDE SEQUENCE [LARGE SCALE GENOMIC DNA]</scope>
    <source>
        <strain evidence="11 12">CCUG 65687</strain>
    </source>
</reference>
<evidence type="ECO:0000256" key="1">
    <source>
        <dbReference type="ARBA" id="ARBA00004826"/>
    </source>
</evidence>
<keyword evidence="4 10" id="KW-0963">Cytoplasm</keyword>
<organism evidence="11 12">
    <name type="scientific">Burkholderia territorii</name>
    <dbReference type="NCBI Taxonomy" id="1503055"/>
    <lineage>
        <taxon>Bacteria</taxon>
        <taxon>Pseudomonadati</taxon>
        <taxon>Pseudomonadota</taxon>
        <taxon>Betaproteobacteria</taxon>
        <taxon>Burkholderiales</taxon>
        <taxon>Burkholderiaceae</taxon>
        <taxon>Burkholderia</taxon>
        <taxon>Burkholderia cepacia complex</taxon>
    </lineage>
</organism>
<dbReference type="CDD" id="cd02885">
    <property type="entry name" value="NUDIX_IPP_Isomerase"/>
    <property type="match status" value="1"/>
</dbReference>
<evidence type="ECO:0000256" key="2">
    <source>
        <dbReference type="ARBA" id="ARBA00007579"/>
    </source>
</evidence>